<dbReference type="AlphaFoldDB" id="A0A8G0ZTY1"/>
<protein>
    <submittedName>
        <fullName evidence="2">Winged helix-turn-helix transcriptional regulator</fullName>
    </submittedName>
</protein>
<dbReference type="EMBL" id="CP069370">
    <property type="protein sequence ID" value="QYZ70384.1"/>
    <property type="molecule type" value="Genomic_DNA"/>
</dbReference>
<dbReference type="Gene3D" id="1.10.10.10">
    <property type="entry name" value="Winged helix-like DNA-binding domain superfamily/Winged helix DNA-binding domain"/>
    <property type="match status" value="1"/>
</dbReference>
<proteinExistence type="predicted"/>
<reference evidence="2" key="1">
    <citation type="submission" date="2021-02" db="EMBL/GenBank/DDBJ databases">
        <title>Rhodobacter shimadae sp. nov., an aerobic anoxygenic phototrophic bacterium isolated from a hot spring.</title>
        <authorList>
            <person name="Muramatsu S."/>
            <person name="Haruta S."/>
            <person name="Hirose S."/>
            <person name="Hanada S."/>
        </authorList>
    </citation>
    <scope>NUCLEOTIDE SEQUENCE</scope>
    <source>
        <strain evidence="2">N10</strain>
    </source>
</reference>
<evidence type="ECO:0000259" key="1">
    <source>
        <dbReference type="PROSITE" id="PS50995"/>
    </source>
</evidence>
<dbReference type="PANTHER" id="PTHR33164">
    <property type="entry name" value="TRANSCRIPTIONAL REGULATOR, MARR FAMILY"/>
    <property type="match status" value="1"/>
</dbReference>
<evidence type="ECO:0000313" key="2">
    <source>
        <dbReference type="EMBL" id="QYZ70384.1"/>
    </source>
</evidence>
<dbReference type="PANTHER" id="PTHR33164:SF57">
    <property type="entry name" value="MARR-FAMILY TRANSCRIPTIONAL REGULATOR"/>
    <property type="match status" value="1"/>
</dbReference>
<sequence length="184" mass="20393">MTTAPHDSYVERLTAALAGAGFAPPVAEALAGFDQENYQFIRRVRKGDIPKALIEGLGVEVEPMQFHALAAVTRIASGFGRDGPGEVTVGHLAEDLMVDASRASRLASDLVDRGFLRRAVSQQDGRRSVLEATEAGQALIERFLAAKWERTIRLFRDWPEEDILTFARLFRRYGEGMREQYPSG</sequence>
<keyword evidence="3" id="KW-1185">Reference proteome</keyword>
<dbReference type="KEGG" id="nsm:JO391_02315"/>
<dbReference type="InterPro" id="IPR036388">
    <property type="entry name" value="WH-like_DNA-bd_sf"/>
</dbReference>
<dbReference type="PROSITE" id="PS50995">
    <property type="entry name" value="HTH_MARR_2"/>
    <property type="match status" value="1"/>
</dbReference>
<accession>A0A8G0ZTY1</accession>
<organism evidence="2 3">
    <name type="scientific">Neotabrizicola shimadae</name>
    <dbReference type="NCBI Taxonomy" id="2807096"/>
    <lineage>
        <taxon>Bacteria</taxon>
        <taxon>Pseudomonadati</taxon>
        <taxon>Pseudomonadota</taxon>
        <taxon>Alphaproteobacteria</taxon>
        <taxon>Rhodobacterales</taxon>
        <taxon>Paracoccaceae</taxon>
        <taxon>Neotabrizicola</taxon>
    </lineage>
</organism>
<dbReference type="GO" id="GO:0006950">
    <property type="term" value="P:response to stress"/>
    <property type="evidence" value="ECO:0007669"/>
    <property type="project" value="TreeGrafter"/>
</dbReference>
<dbReference type="GO" id="GO:0003700">
    <property type="term" value="F:DNA-binding transcription factor activity"/>
    <property type="evidence" value="ECO:0007669"/>
    <property type="project" value="InterPro"/>
</dbReference>
<dbReference type="Pfam" id="PF12802">
    <property type="entry name" value="MarR_2"/>
    <property type="match status" value="1"/>
</dbReference>
<dbReference type="SUPFAM" id="SSF46785">
    <property type="entry name" value="Winged helix' DNA-binding domain"/>
    <property type="match status" value="1"/>
</dbReference>
<dbReference type="InterPro" id="IPR039422">
    <property type="entry name" value="MarR/SlyA-like"/>
</dbReference>
<gene>
    <name evidence="2" type="ORF">JO391_02315</name>
</gene>
<dbReference type="Proteomes" id="UP000826300">
    <property type="component" value="Chromosome"/>
</dbReference>
<dbReference type="SMART" id="SM00347">
    <property type="entry name" value="HTH_MARR"/>
    <property type="match status" value="1"/>
</dbReference>
<dbReference type="RefSeq" id="WP_220662600.1">
    <property type="nucleotide sequence ID" value="NZ_CP069370.1"/>
</dbReference>
<feature type="domain" description="HTH marR-type" evidence="1">
    <location>
        <begin position="34"/>
        <end position="175"/>
    </location>
</feature>
<dbReference type="InterPro" id="IPR036390">
    <property type="entry name" value="WH_DNA-bd_sf"/>
</dbReference>
<name>A0A8G0ZTY1_9RHOB</name>
<evidence type="ECO:0000313" key="3">
    <source>
        <dbReference type="Proteomes" id="UP000826300"/>
    </source>
</evidence>
<dbReference type="InterPro" id="IPR000835">
    <property type="entry name" value="HTH_MarR-typ"/>
</dbReference>